<dbReference type="AlphaFoldDB" id="A0A5M6ZN70"/>
<sequence>MTLFQRYVYRQALWPFIGALAALFGLALLTQSLTNLNLLADQRDTALRFVWITMLAMPQVIALLVPVAVFIACAMALNRLNSDSELIIGAASGMSRAQRLSPVLRLAVYALLLNLVINLFVQPMSFRQMREQVFEIRTDIAASLMRPGEFIAMGEHVSFYTREIGDDRVLRGVFIEDGRGTSATAYAARRAVIARSDRGPVMLLEDGVLSQLDETGTLANLSFDRYEFDLGAFVDTSSAFFFKESDRFLPELLQPSAADRARARRPEDLAAEGHYRLSSPLYVIAFALIAAAAFMSVEHRRTGYMRFIVIAGAGALLLRLAGFAVQAGASNNSDLNILQYLVPLAGAAAALWLIARPDRSARQRRRAVRAPA</sequence>
<evidence type="ECO:0000313" key="7">
    <source>
        <dbReference type="EMBL" id="KAA5805147.1"/>
    </source>
</evidence>
<dbReference type="Proteomes" id="UP000325122">
    <property type="component" value="Unassembled WGS sequence"/>
</dbReference>
<keyword evidence="3 6" id="KW-0812">Transmembrane</keyword>
<feature type="transmembrane region" description="Helical" evidence="6">
    <location>
        <begin position="337"/>
        <end position="355"/>
    </location>
</feature>
<name>A0A5M6ZN70_9PROT</name>
<feature type="transmembrane region" description="Helical" evidence="6">
    <location>
        <begin position="279"/>
        <end position="297"/>
    </location>
</feature>
<reference evidence="7 8" key="1">
    <citation type="submission" date="2019-09" db="EMBL/GenBank/DDBJ databases">
        <authorList>
            <person name="Kevbrin V."/>
            <person name="Grouzdev D.S."/>
        </authorList>
    </citation>
    <scope>NUCLEOTIDE SEQUENCE [LARGE SCALE GENOMIC DNA]</scope>
    <source>
        <strain evidence="7 8">G-192</strain>
    </source>
</reference>
<dbReference type="GO" id="GO:0015920">
    <property type="term" value="P:lipopolysaccharide transport"/>
    <property type="evidence" value="ECO:0007669"/>
    <property type="project" value="TreeGrafter"/>
</dbReference>
<accession>A0A5M6ZN70</accession>
<dbReference type="PANTHER" id="PTHR33529:SF6">
    <property type="entry name" value="YJGP_YJGQ FAMILY PERMEASE"/>
    <property type="match status" value="1"/>
</dbReference>
<dbReference type="GO" id="GO:0043190">
    <property type="term" value="C:ATP-binding cassette (ABC) transporter complex"/>
    <property type="evidence" value="ECO:0007669"/>
    <property type="project" value="TreeGrafter"/>
</dbReference>
<comment type="caution">
    <text evidence="7">The sequence shown here is derived from an EMBL/GenBank/DDBJ whole genome shotgun (WGS) entry which is preliminary data.</text>
</comment>
<proteinExistence type="predicted"/>
<evidence type="ECO:0000256" key="6">
    <source>
        <dbReference type="SAM" id="Phobius"/>
    </source>
</evidence>
<evidence type="ECO:0000256" key="2">
    <source>
        <dbReference type="ARBA" id="ARBA00022475"/>
    </source>
</evidence>
<keyword evidence="2" id="KW-1003">Cell membrane</keyword>
<comment type="subcellular location">
    <subcellularLocation>
        <location evidence="1">Cell membrane</location>
        <topology evidence="1">Multi-pass membrane protein</topology>
    </subcellularLocation>
</comment>
<dbReference type="RefSeq" id="WP_150022178.1">
    <property type="nucleotide sequence ID" value="NZ_VWOJ01000001.1"/>
</dbReference>
<dbReference type="EMBL" id="VWOJ01000001">
    <property type="protein sequence ID" value="KAA5805147.1"/>
    <property type="molecule type" value="Genomic_DNA"/>
</dbReference>
<dbReference type="InterPro" id="IPR005495">
    <property type="entry name" value="LptG/LptF_permease"/>
</dbReference>
<protein>
    <submittedName>
        <fullName evidence="7">LptF/LptG family permease</fullName>
    </submittedName>
</protein>
<feature type="transmembrane region" description="Helical" evidence="6">
    <location>
        <begin position="12"/>
        <end position="29"/>
    </location>
</feature>
<keyword evidence="4 6" id="KW-1133">Transmembrane helix</keyword>
<feature type="transmembrane region" description="Helical" evidence="6">
    <location>
        <begin position="103"/>
        <end position="121"/>
    </location>
</feature>
<organism evidence="7 8">
    <name type="scientific">Alkalicaulis satelles</name>
    <dbReference type="NCBI Taxonomy" id="2609175"/>
    <lineage>
        <taxon>Bacteria</taxon>
        <taxon>Pseudomonadati</taxon>
        <taxon>Pseudomonadota</taxon>
        <taxon>Alphaproteobacteria</taxon>
        <taxon>Maricaulales</taxon>
        <taxon>Maricaulaceae</taxon>
        <taxon>Alkalicaulis</taxon>
    </lineage>
</organism>
<evidence type="ECO:0000256" key="4">
    <source>
        <dbReference type="ARBA" id="ARBA00022989"/>
    </source>
</evidence>
<feature type="transmembrane region" description="Helical" evidence="6">
    <location>
        <begin position="49"/>
        <end position="77"/>
    </location>
</feature>
<evidence type="ECO:0000256" key="3">
    <source>
        <dbReference type="ARBA" id="ARBA00022692"/>
    </source>
</evidence>
<feature type="transmembrane region" description="Helical" evidence="6">
    <location>
        <begin position="304"/>
        <end position="325"/>
    </location>
</feature>
<evidence type="ECO:0000256" key="1">
    <source>
        <dbReference type="ARBA" id="ARBA00004651"/>
    </source>
</evidence>
<keyword evidence="5 6" id="KW-0472">Membrane</keyword>
<dbReference type="Pfam" id="PF03739">
    <property type="entry name" value="LptF_LptG"/>
    <property type="match status" value="1"/>
</dbReference>
<evidence type="ECO:0000256" key="5">
    <source>
        <dbReference type="ARBA" id="ARBA00023136"/>
    </source>
</evidence>
<gene>
    <name evidence="7" type="ORF">F1654_03950</name>
</gene>
<keyword evidence="8" id="KW-1185">Reference proteome</keyword>
<evidence type="ECO:0000313" key="8">
    <source>
        <dbReference type="Proteomes" id="UP000325122"/>
    </source>
</evidence>
<dbReference type="PANTHER" id="PTHR33529">
    <property type="entry name" value="SLR0882 PROTEIN-RELATED"/>
    <property type="match status" value="1"/>
</dbReference>